<dbReference type="Pfam" id="PF04083">
    <property type="entry name" value="Abhydro_lipase"/>
    <property type="match status" value="1"/>
</dbReference>
<dbReference type="Ensembl" id="ENSONIT00000068006.1">
    <property type="protein sequence ID" value="ENSONIP00000046613.1"/>
    <property type="gene ID" value="ENSONIG00000019127.2"/>
</dbReference>
<keyword evidence="5" id="KW-1185">Reference proteome</keyword>
<dbReference type="Proteomes" id="UP000005207">
    <property type="component" value="Unplaced"/>
</dbReference>
<dbReference type="AlphaFoldDB" id="A0A669CFM1"/>
<comment type="similarity">
    <text evidence="1">Belongs to the AB hydrolase superfamily. Lipase family.</text>
</comment>
<dbReference type="InParanoid" id="A0A669CFM1"/>
<organism evidence="4 5">
    <name type="scientific">Oreochromis niloticus</name>
    <name type="common">Nile tilapia</name>
    <name type="synonym">Tilapia nilotica</name>
    <dbReference type="NCBI Taxonomy" id="8128"/>
    <lineage>
        <taxon>Eukaryota</taxon>
        <taxon>Metazoa</taxon>
        <taxon>Chordata</taxon>
        <taxon>Craniata</taxon>
        <taxon>Vertebrata</taxon>
        <taxon>Euteleostomi</taxon>
        <taxon>Actinopterygii</taxon>
        <taxon>Neopterygii</taxon>
        <taxon>Teleostei</taxon>
        <taxon>Neoteleostei</taxon>
        <taxon>Acanthomorphata</taxon>
        <taxon>Ovalentaria</taxon>
        <taxon>Cichlomorphae</taxon>
        <taxon>Cichliformes</taxon>
        <taxon>Cichlidae</taxon>
        <taxon>African cichlids</taxon>
        <taxon>Pseudocrenilabrinae</taxon>
        <taxon>Oreochromini</taxon>
        <taxon>Oreochromis</taxon>
    </lineage>
</organism>
<dbReference type="GO" id="GO:0006629">
    <property type="term" value="P:lipid metabolic process"/>
    <property type="evidence" value="ECO:0007669"/>
    <property type="project" value="InterPro"/>
</dbReference>
<gene>
    <name evidence="4" type="primary">lipf</name>
</gene>
<dbReference type="Gene3D" id="3.40.50.1820">
    <property type="entry name" value="alpha/beta hydrolase"/>
    <property type="match status" value="1"/>
</dbReference>
<dbReference type="InterPro" id="IPR006693">
    <property type="entry name" value="AB_hydrolase_lipase"/>
</dbReference>
<proteinExistence type="inferred from homology"/>
<feature type="chain" id="PRO_5025618121" evidence="2">
    <location>
        <begin position="32"/>
        <end position="484"/>
    </location>
</feature>
<evidence type="ECO:0000313" key="4">
    <source>
        <dbReference type="Ensembl" id="ENSONIP00000046613.1"/>
    </source>
</evidence>
<evidence type="ECO:0000259" key="3">
    <source>
        <dbReference type="Pfam" id="PF04083"/>
    </source>
</evidence>
<dbReference type="FunFam" id="3.40.50.1820:FF:000012">
    <property type="entry name" value="Lipase"/>
    <property type="match status" value="1"/>
</dbReference>
<accession>A0A669CFM1</accession>
<reference evidence="4" key="1">
    <citation type="submission" date="2025-08" db="UniProtKB">
        <authorList>
            <consortium name="Ensembl"/>
        </authorList>
    </citation>
    <scope>IDENTIFICATION</scope>
</reference>
<feature type="signal peptide" evidence="2">
    <location>
        <begin position="1"/>
        <end position="31"/>
    </location>
</feature>
<evidence type="ECO:0000313" key="5">
    <source>
        <dbReference type="Proteomes" id="UP000005207"/>
    </source>
</evidence>
<reference evidence="4" key="2">
    <citation type="submission" date="2025-09" db="UniProtKB">
        <authorList>
            <consortium name="Ensembl"/>
        </authorList>
    </citation>
    <scope>IDENTIFICATION</scope>
</reference>
<dbReference type="SUPFAM" id="SSF53474">
    <property type="entry name" value="alpha/beta-Hydrolases"/>
    <property type="match status" value="1"/>
</dbReference>
<evidence type="ECO:0000256" key="1">
    <source>
        <dbReference type="ARBA" id="ARBA00010701"/>
    </source>
</evidence>
<feature type="domain" description="Partial AB-hydrolase lipase" evidence="3">
    <location>
        <begin position="56"/>
        <end position="115"/>
    </location>
</feature>
<name>A0A669CFM1_ORENI</name>
<keyword evidence="2" id="KW-0732">Signal</keyword>
<dbReference type="GeneTree" id="ENSGT00940000154696"/>
<dbReference type="PANTHER" id="PTHR11005">
    <property type="entry name" value="LYSOSOMAL ACID LIPASE-RELATED"/>
    <property type="match status" value="1"/>
</dbReference>
<protein>
    <submittedName>
        <fullName evidence="4">Lipase, gastric</fullName>
    </submittedName>
</protein>
<dbReference type="InterPro" id="IPR029058">
    <property type="entry name" value="AB_hydrolase_fold"/>
</dbReference>
<sequence length="484" mass="53685">MIGGFRERSARGQTMLCVLVCVLFLSALVHSGPAVSRAWHSDDLQQELDPEVGMNITEIIRRWGYPAEEHQVLTEDGYILGVNRIPWGLKPSKGARPAVFLQHGLLAAGSNWITNPPTSSLGYVLADAGYDVWIGNSRGNTWSRKHRTLSPYEDEFWRFSHDELALKDLPAVVDHILKVTGQEQIFYIGHSQGTTIAFMAFSTLPELASKIRLFFGLAPVATVAFTGSPMTKLSFLPDAVIWDLFGRRDFLPQSAMIKWLAEHVCAKHLLSELCGNIFFVLCGFDEKNLNMTRTPVYTTHCPAGTSVQNMIHWAQAVHTGRLMAFDFGAAGNMKHYNQSTPPEYRVQDMKVPTALFSGGQDTLADSKDVAVLLTQVPNLVYHQQAVSAPPSLPGPIISPAALKAIEARCCMFKRASHSERFIGPDRVLLQFDSLHTWRVFCREPMREQCCHASGNYLVSQSACEQVAQRAPGHSAVKQHVGLNL</sequence>
<evidence type="ECO:0000256" key="2">
    <source>
        <dbReference type="SAM" id="SignalP"/>
    </source>
</evidence>